<proteinExistence type="predicted"/>
<evidence type="ECO:0000256" key="1">
    <source>
        <dbReference type="SAM" id="Phobius"/>
    </source>
</evidence>
<name>A0A095Y8C7_9CORY</name>
<keyword evidence="1" id="KW-0472">Membrane</keyword>
<protein>
    <submittedName>
        <fullName evidence="2">Uncharacterized protein</fullName>
    </submittedName>
</protein>
<gene>
    <name evidence="2" type="ORF">HMPREF1650_01220</name>
</gene>
<feature type="transmembrane region" description="Helical" evidence="1">
    <location>
        <begin position="92"/>
        <end position="114"/>
    </location>
</feature>
<reference evidence="2 3" key="1">
    <citation type="submission" date="2014-07" db="EMBL/GenBank/DDBJ databases">
        <authorList>
            <person name="McCorrison J."/>
            <person name="Sanka R."/>
            <person name="Torralba M."/>
            <person name="Gillis M."/>
            <person name="Haft D.H."/>
            <person name="Methe B."/>
            <person name="Sutton G."/>
            <person name="Nelson K.E."/>
        </authorList>
    </citation>
    <scope>NUCLEOTIDE SEQUENCE [LARGE SCALE GENOMIC DNA]</scope>
    <source>
        <strain evidence="2 3">DNF00450</strain>
    </source>
</reference>
<dbReference type="AlphaFoldDB" id="A0A095Y8C7"/>
<organism evidence="2 3">
    <name type="scientific">Corynebacterium freneyi DNF00450</name>
    <dbReference type="NCBI Taxonomy" id="1287475"/>
    <lineage>
        <taxon>Bacteria</taxon>
        <taxon>Bacillati</taxon>
        <taxon>Actinomycetota</taxon>
        <taxon>Actinomycetes</taxon>
        <taxon>Mycobacteriales</taxon>
        <taxon>Corynebacteriaceae</taxon>
        <taxon>Corynebacterium</taxon>
    </lineage>
</organism>
<evidence type="ECO:0000313" key="3">
    <source>
        <dbReference type="Proteomes" id="UP000029548"/>
    </source>
</evidence>
<dbReference type="EMBL" id="JRNE01000013">
    <property type="protein sequence ID" value="KGF18685.1"/>
    <property type="molecule type" value="Genomic_DNA"/>
</dbReference>
<sequence length="130" mass="14119">MATSTAKRYRGEEHFVDGYVPQSLNAEYSSLHRSATWIGAGMWLASLAAWGCFIFGLAVSGMDTTSAHEVGAVAFGEPGYTPPLGQDFNPSLFLWGGLITAIVMDVAGFLLILTGRKQYLAYRREFGGHH</sequence>
<dbReference type="RefSeq" id="WP_035119924.1">
    <property type="nucleotide sequence ID" value="NZ_JRNE01000013.1"/>
</dbReference>
<dbReference type="eggNOG" id="ENOG5031I0N">
    <property type="taxonomic scope" value="Bacteria"/>
</dbReference>
<accession>A0A095Y8C7</accession>
<keyword evidence="1" id="KW-1133">Transmembrane helix</keyword>
<keyword evidence="1" id="KW-0812">Transmembrane</keyword>
<evidence type="ECO:0000313" key="2">
    <source>
        <dbReference type="EMBL" id="KGF18685.1"/>
    </source>
</evidence>
<comment type="caution">
    <text evidence="2">The sequence shown here is derived from an EMBL/GenBank/DDBJ whole genome shotgun (WGS) entry which is preliminary data.</text>
</comment>
<dbReference type="Proteomes" id="UP000029548">
    <property type="component" value="Unassembled WGS sequence"/>
</dbReference>
<feature type="transmembrane region" description="Helical" evidence="1">
    <location>
        <begin position="37"/>
        <end position="59"/>
    </location>
</feature>